<comment type="similarity">
    <text evidence="2">Belongs to the CpxP/Spy family.</text>
</comment>
<evidence type="ECO:0008006" key="9">
    <source>
        <dbReference type="Google" id="ProtNLM"/>
    </source>
</evidence>
<dbReference type="PIRSF" id="PIRSF034445">
    <property type="entry name" value="CpxP_Spy"/>
    <property type="match status" value="1"/>
</dbReference>
<organism evidence="7 8">
    <name type="scientific">Litorilituus sediminis</name>
    <dbReference type="NCBI Taxonomy" id="718192"/>
    <lineage>
        <taxon>Bacteria</taxon>
        <taxon>Pseudomonadati</taxon>
        <taxon>Pseudomonadota</taxon>
        <taxon>Gammaproteobacteria</taxon>
        <taxon>Alteromonadales</taxon>
        <taxon>Colwelliaceae</taxon>
        <taxon>Litorilituus</taxon>
    </lineage>
</organism>
<keyword evidence="4" id="KW-0574">Periplasm</keyword>
<evidence type="ECO:0000313" key="7">
    <source>
        <dbReference type="EMBL" id="QBG36654.1"/>
    </source>
</evidence>
<dbReference type="PANTHER" id="PTHR38102:SF1">
    <property type="entry name" value="PERIPLASMIC CHAPERONE SPY"/>
    <property type="match status" value="1"/>
</dbReference>
<proteinExistence type="inferred from homology"/>
<evidence type="ECO:0000256" key="6">
    <source>
        <dbReference type="SAM" id="SignalP"/>
    </source>
</evidence>
<feature type="signal peptide" evidence="6">
    <location>
        <begin position="1"/>
        <end position="28"/>
    </location>
</feature>
<evidence type="ECO:0000256" key="2">
    <source>
        <dbReference type="ARBA" id="ARBA00008441"/>
    </source>
</evidence>
<dbReference type="EMBL" id="CP034759">
    <property type="protein sequence ID" value="QBG36654.1"/>
    <property type="molecule type" value="Genomic_DNA"/>
</dbReference>
<dbReference type="KEGG" id="lsd:EMK97_13450"/>
<dbReference type="PANTHER" id="PTHR38102">
    <property type="entry name" value="PERIPLASMIC CHAPERONE SPY"/>
    <property type="match status" value="1"/>
</dbReference>
<dbReference type="Proteomes" id="UP000290244">
    <property type="component" value="Chromosome"/>
</dbReference>
<evidence type="ECO:0000256" key="4">
    <source>
        <dbReference type="ARBA" id="ARBA00022764"/>
    </source>
</evidence>
<dbReference type="OrthoDB" id="6227479at2"/>
<keyword evidence="5" id="KW-0175">Coiled coil</keyword>
<evidence type="ECO:0000256" key="5">
    <source>
        <dbReference type="SAM" id="Coils"/>
    </source>
</evidence>
<dbReference type="CDD" id="cd09916">
    <property type="entry name" value="CpxP_like"/>
    <property type="match status" value="1"/>
</dbReference>
<keyword evidence="3 6" id="KW-0732">Signal</keyword>
<feature type="chain" id="PRO_5020182653" description="Periplasmic heavy metal sensor" evidence="6">
    <location>
        <begin position="29"/>
        <end position="163"/>
    </location>
</feature>
<protein>
    <recommendedName>
        <fullName evidence="9">Periplasmic heavy metal sensor</fullName>
    </recommendedName>
</protein>
<dbReference type="Gene3D" id="1.20.120.1490">
    <property type="match status" value="1"/>
</dbReference>
<dbReference type="RefSeq" id="WP_130603012.1">
    <property type="nucleotide sequence ID" value="NZ_CP034759.1"/>
</dbReference>
<sequence>MNNLNVVKPVMIATSFCLALVFSASSMADGDFRGGNDRHIASYESEFFKGKSVFKKMARHLQLTDTQKQEMKAIRLAAKEQNKALRDSLKQFRSEMKTLSQADVFDEHAYTALYNAYQPSLAQAALTKAKTRHAIYQVLTAEQKQQWQSFMEKRKQKRAKKSS</sequence>
<evidence type="ECO:0000313" key="8">
    <source>
        <dbReference type="Proteomes" id="UP000290244"/>
    </source>
</evidence>
<name>A0A4P6P5E1_9GAMM</name>
<dbReference type="InterPro" id="IPR012899">
    <property type="entry name" value="LTXXQ"/>
</dbReference>
<evidence type="ECO:0000256" key="3">
    <source>
        <dbReference type="ARBA" id="ARBA00022729"/>
    </source>
</evidence>
<keyword evidence="8" id="KW-1185">Reference proteome</keyword>
<evidence type="ECO:0000256" key="1">
    <source>
        <dbReference type="ARBA" id="ARBA00004418"/>
    </source>
</evidence>
<feature type="coiled-coil region" evidence="5">
    <location>
        <begin position="75"/>
        <end position="102"/>
    </location>
</feature>
<reference evidence="7 8" key="1">
    <citation type="submission" date="2018-12" db="EMBL/GenBank/DDBJ databases">
        <title>Complete genome of Litorilituus sediminis.</title>
        <authorList>
            <person name="Liu A."/>
            <person name="Rong J."/>
        </authorList>
    </citation>
    <scope>NUCLEOTIDE SEQUENCE [LARGE SCALE GENOMIC DNA]</scope>
    <source>
        <strain evidence="7 8">JCM 17549</strain>
    </source>
</reference>
<comment type="subcellular location">
    <subcellularLocation>
        <location evidence="1">Periplasm</location>
    </subcellularLocation>
</comment>
<dbReference type="AlphaFoldDB" id="A0A4P6P5E1"/>
<dbReference type="GO" id="GO:0051082">
    <property type="term" value="F:unfolded protein binding"/>
    <property type="evidence" value="ECO:0007669"/>
    <property type="project" value="TreeGrafter"/>
</dbReference>
<dbReference type="Pfam" id="PF07813">
    <property type="entry name" value="LTXXQ"/>
    <property type="match status" value="1"/>
</dbReference>
<dbReference type="GO" id="GO:0030288">
    <property type="term" value="C:outer membrane-bounded periplasmic space"/>
    <property type="evidence" value="ECO:0007669"/>
    <property type="project" value="TreeGrafter"/>
</dbReference>
<accession>A0A4P6P5E1</accession>
<dbReference type="InterPro" id="IPR052211">
    <property type="entry name" value="Cpx_auxiliary_protein"/>
</dbReference>
<gene>
    <name evidence="7" type="ORF">EMK97_13450</name>
</gene>